<dbReference type="EMBL" id="JAFBRM010000011">
    <property type="protein sequence ID" value="MBM1715906.1"/>
    <property type="molecule type" value="Genomic_DNA"/>
</dbReference>
<evidence type="ECO:0000313" key="2">
    <source>
        <dbReference type="EMBL" id="MBM1715906.1"/>
    </source>
</evidence>
<organism evidence="2 3">
    <name type="scientific">Sulfitobacter geojensis</name>
    <dbReference type="NCBI Taxonomy" id="1342299"/>
    <lineage>
        <taxon>Bacteria</taxon>
        <taxon>Pseudomonadati</taxon>
        <taxon>Pseudomonadota</taxon>
        <taxon>Alphaproteobacteria</taxon>
        <taxon>Rhodobacterales</taxon>
        <taxon>Roseobacteraceae</taxon>
        <taxon>Sulfitobacter</taxon>
    </lineage>
</organism>
<dbReference type="AlphaFoldDB" id="A0AAE3B8Q0"/>
<accession>A0AAE3B8Q0</accession>
<name>A0AAE3B8Q0_9RHOB</name>
<dbReference type="Proteomes" id="UP000732193">
    <property type="component" value="Unassembled WGS sequence"/>
</dbReference>
<sequence length="75" mass="8576">MAETELERAEKRYAQAKARLQALKNREATRQRKLDTRRKVILGGALMDLAARDSGAAAMLDRLIRNLPREQDRKA</sequence>
<feature type="coiled-coil region" evidence="1">
    <location>
        <begin position="6"/>
        <end position="33"/>
    </location>
</feature>
<reference evidence="2 3" key="1">
    <citation type="submission" date="2021-01" db="EMBL/GenBank/DDBJ databases">
        <title>Diatom-associated Roseobacters Show Island Model of Population Structure.</title>
        <authorList>
            <person name="Qu L."/>
            <person name="Feng X."/>
            <person name="Chen Y."/>
            <person name="Li L."/>
            <person name="Wang X."/>
            <person name="Hu Z."/>
            <person name="Wang H."/>
            <person name="Luo H."/>
        </authorList>
    </citation>
    <scope>NUCLEOTIDE SEQUENCE [LARGE SCALE GENOMIC DNA]</scope>
    <source>
        <strain evidence="2 3">TR60-84</strain>
    </source>
</reference>
<evidence type="ECO:0000313" key="3">
    <source>
        <dbReference type="Proteomes" id="UP000732193"/>
    </source>
</evidence>
<proteinExistence type="predicted"/>
<evidence type="ECO:0000256" key="1">
    <source>
        <dbReference type="SAM" id="Coils"/>
    </source>
</evidence>
<feature type="non-terminal residue" evidence="2">
    <location>
        <position position="75"/>
    </location>
</feature>
<keyword evidence="3" id="KW-1185">Reference proteome</keyword>
<protein>
    <submittedName>
        <fullName evidence="2">Mobilization protein</fullName>
    </submittedName>
</protein>
<gene>
    <name evidence="2" type="ORF">JQV55_20215</name>
</gene>
<comment type="caution">
    <text evidence="2">The sequence shown here is derived from an EMBL/GenBank/DDBJ whole genome shotgun (WGS) entry which is preliminary data.</text>
</comment>
<keyword evidence="1" id="KW-0175">Coiled coil</keyword>
<dbReference type="RefSeq" id="WP_203347971.1">
    <property type="nucleotide sequence ID" value="NZ_JAFBRM010000011.1"/>
</dbReference>